<dbReference type="AlphaFoldDB" id="A0A5S3YN94"/>
<dbReference type="EMBL" id="PNCM01000051">
    <property type="protein sequence ID" value="TMP77737.1"/>
    <property type="molecule type" value="Genomic_DNA"/>
</dbReference>
<dbReference type="InterPro" id="IPR036953">
    <property type="entry name" value="GreA/GreB_C_sf"/>
</dbReference>
<gene>
    <name evidence="1" type="ORF">CWB73_18965</name>
</gene>
<reference evidence="2" key="2">
    <citation type="submission" date="2019-06" db="EMBL/GenBank/DDBJ databases">
        <title>Co-occurence of chitin degradation, pigmentation and bioactivity in marine Pseudoalteromonas.</title>
        <authorList>
            <person name="Sonnenschein E.C."/>
            <person name="Bech P.K."/>
        </authorList>
    </citation>
    <scope>NUCLEOTIDE SEQUENCE [LARGE SCALE GENOMIC DNA]</scope>
    <source>
        <strain evidence="2">S1189</strain>
    </source>
</reference>
<dbReference type="GO" id="GO:0003677">
    <property type="term" value="F:DNA binding"/>
    <property type="evidence" value="ECO:0007669"/>
    <property type="project" value="InterPro"/>
</dbReference>
<reference evidence="1 2" key="1">
    <citation type="submission" date="2017-12" db="EMBL/GenBank/DDBJ databases">
        <authorList>
            <person name="Paulsen S."/>
            <person name="Gram L.K."/>
        </authorList>
    </citation>
    <scope>NUCLEOTIDE SEQUENCE [LARGE SCALE GENOMIC DNA]</scope>
    <source>
        <strain evidence="1 2">S1189</strain>
    </source>
</reference>
<accession>A0A5S3YN94</accession>
<keyword evidence="1" id="KW-0251">Elongation factor</keyword>
<dbReference type="OrthoDB" id="5293337at2"/>
<dbReference type="GO" id="GO:0032784">
    <property type="term" value="P:regulation of DNA-templated transcription elongation"/>
    <property type="evidence" value="ECO:0007669"/>
    <property type="project" value="InterPro"/>
</dbReference>
<dbReference type="GO" id="GO:0003746">
    <property type="term" value="F:translation elongation factor activity"/>
    <property type="evidence" value="ECO:0007669"/>
    <property type="project" value="UniProtKB-KW"/>
</dbReference>
<proteinExistence type="predicted"/>
<dbReference type="Proteomes" id="UP000307362">
    <property type="component" value="Unassembled WGS sequence"/>
</dbReference>
<dbReference type="RefSeq" id="WP_138569019.1">
    <property type="nucleotide sequence ID" value="NZ_PNCM01000051.1"/>
</dbReference>
<sequence>MNKQHFIEHLKFALETKLQEAKQAANSARVDATHEQSAAETQYDSLSIESAYLAHGQSERVDDAYRAIKAFDEIYSLNSTETITVGSLLCCENDNERCFWYFIGPAEGGLKLVVKNTPIWVITPSSPLGQLLLNKSLDEAFEWRINSELTEFVITKIL</sequence>
<organism evidence="1 2">
    <name type="scientific">Pseudoalteromonas phenolica</name>
    <dbReference type="NCBI Taxonomy" id="161398"/>
    <lineage>
        <taxon>Bacteria</taxon>
        <taxon>Pseudomonadati</taxon>
        <taxon>Pseudomonadota</taxon>
        <taxon>Gammaproteobacteria</taxon>
        <taxon>Alteromonadales</taxon>
        <taxon>Pseudoalteromonadaceae</taxon>
        <taxon>Pseudoalteromonas</taxon>
    </lineage>
</organism>
<dbReference type="SUPFAM" id="SSF54534">
    <property type="entry name" value="FKBP-like"/>
    <property type="match status" value="1"/>
</dbReference>
<evidence type="ECO:0000313" key="1">
    <source>
        <dbReference type="EMBL" id="TMP77737.1"/>
    </source>
</evidence>
<keyword evidence="1" id="KW-0648">Protein biosynthesis</keyword>
<dbReference type="Gene3D" id="3.10.50.30">
    <property type="entry name" value="Transcription elongation factor, GreA/GreB, C-terminal domain"/>
    <property type="match status" value="1"/>
</dbReference>
<protein>
    <submittedName>
        <fullName evidence="1">Transcription elongation factor GreAB</fullName>
    </submittedName>
</protein>
<comment type="caution">
    <text evidence="1">The sequence shown here is derived from an EMBL/GenBank/DDBJ whole genome shotgun (WGS) entry which is preliminary data.</text>
</comment>
<evidence type="ECO:0000313" key="2">
    <source>
        <dbReference type="Proteomes" id="UP000307362"/>
    </source>
</evidence>
<name>A0A5S3YN94_9GAMM</name>